<organism evidence="3 4">
    <name type="scientific">Komagataeibacter xylinus</name>
    <name type="common">Gluconacetobacter xylinus</name>
    <dbReference type="NCBI Taxonomy" id="28448"/>
    <lineage>
        <taxon>Bacteria</taxon>
        <taxon>Pseudomonadati</taxon>
        <taxon>Pseudomonadota</taxon>
        <taxon>Alphaproteobacteria</taxon>
        <taxon>Acetobacterales</taxon>
        <taxon>Acetobacteraceae</taxon>
        <taxon>Komagataeibacter</taxon>
    </lineage>
</organism>
<dbReference type="AlphaFoldDB" id="A0A318PH27"/>
<dbReference type="Pfam" id="PF14559">
    <property type="entry name" value="TPR_19"/>
    <property type="match status" value="1"/>
</dbReference>
<proteinExistence type="predicted"/>
<keyword evidence="2" id="KW-0802">TPR repeat</keyword>
<name>A0A318PH27_KOMXY</name>
<dbReference type="SMART" id="SM00028">
    <property type="entry name" value="TPR"/>
    <property type="match status" value="4"/>
</dbReference>
<dbReference type="Gene3D" id="1.25.40.10">
    <property type="entry name" value="Tetratricopeptide repeat domain"/>
    <property type="match status" value="1"/>
</dbReference>
<evidence type="ECO:0000256" key="1">
    <source>
        <dbReference type="ARBA" id="ARBA00022737"/>
    </source>
</evidence>
<keyword evidence="1" id="KW-0677">Repeat</keyword>
<comment type="caution">
    <text evidence="3">The sequence shown here is derived from an EMBL/GenBank/DDBJ whole genome shotgun (WGS) entry which is preliminary data.</text>
</comment>
<evidence type="ECO:0000256" key="2">
    <source>
        <dbReference type="ARBA" id="ARBA00022803"/>
    </source>
</evidence>
<dbReference type="EMBL" id="NKUC01000082">
    <property type="protein sequence ID" value="PYD55458.1"/>
    <property type="molecule type" value="Genomic_DNA"/>
</dbReference>
<gene>
    <name evidence="3" type="ORF">CFR75_16435</name>
</gene>
<dbReference type="STRING" id="1220579.GCA_001571345_03176"/>
<dbReference type="PANTHER" id="PTHR45586:SF1">
    <property type="entry name" value="LIPOPOLYSACCHARIDE ASSEMBLY PROTEIN B"/>
    <property type="match status" value="1"/>
</dbReference>
<keyword evidence="4" id="KW-1185">Reference proteome</keyword>
<sequence length="721" mass="81995">MDGQILTDTIAKQPREDLRRAHISDGRHGARIELSFSQMDGKEHDFTLLAQTGAEFLLVDQRRLKLPAIPLQGRVERFQGECCVGWVRNPLFPDDRLKIEAIWNKRVVAHGTANVFRRDLLSAQIGDGKYGFRLPIPGNVWRQNTENTQLTIQIVGDATRPTRTLGTLTIPSPRLADHLVKDARYHHQQGQLEQAKDLLDKALQHYPDHVDALWMSARLAMEKDDREQAKALAERAWYLYPGHPRAAVILARLTFYAGQYKESLSYWKHVSEQDSAYRESLLRTGRCLLRIGHYTQVIEPARKLLAMDSDDHDGRRMLAEAYTALELTALALSEWQKLSLIFPEDRNVQRNLARLQNSSDTRLSMDQPEALMVLENAALHNWFGSAEGKVKEATRLGLGLTLRPTIRDSQIYYTVTQPQEFKPNGMPFFGLKLSVRKGGAALAHTLESDKAKVLEHGIRLSFEIRLDSNNIITAHSLVILGLEDSLHNHWHELWNGYATVHPRLVWFDLRLNNMQIEALKLRKLSLTLKIPQPTIMIWNPPRPVCRLLPEETGLPGYEGPDVIKNLQALGVRDTNLPPRYDVWPDRIAEKNWDASLPYMVAIIISKIECEEDISLISRSIKCLFSGPVLAIRCRIVSSPTINCPVTAISTDPRVTLVSGWSIEQESAEWFLSINAGSEPPAGWPLDIYKKVIENNQVEFEDKWGKLGKRSVFMNKIYSNII</sequence>
<reference evidence="3 4" key="1">
    <citation type="submission" date="2017-07" db="EMBL/GenBank/DDBJ databases">
        <title>A draft genome sequence of Komagataeibacter xylinus LMG 1515.</title>
        <authorList>
            <person name="Skraban J."/>
            <person name="Cleenwerck I."/>
            <person name="Vandamme P."/>
            <person name="Trcek J."/>
        </authorList>
    </citation>
    <scope>NUCLEOTIDE SEQUENCE [LARGE SCALE GENOMIC DNA]</scope>
    <source>
        <strain evidence="3 4">LMG 1515</strain>
    </source>
</reference>
<protein>
    <submittedName>
        <fullName evidence="3">Uncharacterized protein</fullName>
    </submittedName>
</protein>
<dbReference type="PANTHER" id="PTHR45586">
    <property type="entry name" value="TPR REPEAT-CONTAINING PROTEIN PA4667"/>
    <property type="match status" value="1"/>
</dbReference>
<dbReference type="InterPro" id="IPR051012">
    <property type="entry name" value="CellSynth/LPSAsmb/PSIAsmb"/>
</dbReference>
<dbReference type="InterPro" id="IPR011990">
    <property type="entry name" value="TPR-like_helical_dom_sf"/>
</dbReference>
<evidence type="ECO:0000313" key="4">
    <source>
        <dbReference type="Proteomes" id="UP000248257"/>
    </source>
</evidence>
<evidence type="ECO:0000313" key="3">
    <source>
        <dbReference type="EMBL" id="PYD55458.1"/>
    </source>
</evidence>
<accession>A0A318PH27</accession>
<dbReference type="Proteomes" id="UP000248257">
    <property type="component" value="Unassembled WGS sequence"/>
</dbReference>
<dbReference type="InterPro" id="IPR019734">
    <property type="entry name" value="TPR_rpt"/>
</dbReference>
<dbReference type="SUPFAM" id="SSF48452">
    <property type="entry name" value="TPR-like"/>
    <property type="match status" value="1"/>
</dbReference>